<feature type="coiled-coil region" evidence="1">
    <location>
        <begin position="633"/>
        <end position="667"/>
    </location>
</feature>
<dbReference type="RefSeq" id="WP_078747327.1">
    <property type="nucleotide sequence ID" value="NZ_CP137850.1"/>
</dbReference>
<feature type="coiled-coil region" evidence="1">
    <location>
        <begin position="319"/>
        <end position="388"/>
    </location>
</feature>
<accession>A0A1T4M375</accession>
<dbReference type="EMBL" id="FUXF01000027">
    <property type="protein sequence ID" value="SJZ61164.1"/>
    <property type="molecule type" value="Genomic_DNA"/>
</dbReference>
<organism evidence="3 4">
    <name type="scientific">Mycoplasmopsis verecunda</name>
    <dbReference type="NCBI Taxonomy" id="171291"/>
    <lineage>
        <taxon>Bacteria</taxon>
        <taxon>Bacillati</taxon>
        <taxon>Mycoplasmatota</taxon>
        <taxon>Mycoplasmoidales</taxon>
        <taxon>Metamycoplasmataceae</taxon>
        <taxon>Mycoplasmopsis</taxon>
    </lineage>
</organism>
<proteinExistence type="predicted"/>
<dbReference type="OrthoDB" id="401357at2"/>
<dbReference type="STRING" id="171291.SAMN02745154_00613"/>
<reference evidence="4" key="1">
    <citation type="submission" date="2017-02" db="EMBL/GenBank/DDBJ databases">
        <authorList>
            <person name="Varghese N."/>
            <person name="Submissions S."/>
        </authorList>
    </citation>
    <scope>NUCLEOTIDE SEQUENCE [LARGE SCALE GENOMIC DNA]</scope>
    <source>
        <strain evidence="4">ATCC 27862</strain>
    </source>
</reference>
<dbReference type="Proteomes" id="UP000190389">
    <property type="component" value="Unassembled WGS sequence"/>
</dbReference>
<feature type="chain" id="PRO_5012074902" description="Lipoprotein" evidence="2">
    <location>
        <begin position="24"/>
        <end position="1005"/>
    </location>
</feature>
<sequence length="1005" mass="115994">MKKIKSVLIMTSALSLTSLSAVVACNTTSTEEDTKGKAVEKEALLAKMNANLNYLNNLAKPEEYTSFKLQYDNLNSKLGNIANDELTNENMKELRDLHNAIIEKLATLRIELINTSDKDIEAKTKEVQLLQLRVDVLKEKLVSLGVDVDKLLDGKLPESDHTLVSSGEIVKLKEELRQAKALLALEKSKLDSLRSRLISRSASAIDVIKTIQHLNLFLLDTVRTYHKDRYDASQEKELIDNNIKNIEEILKDVETSELSVATSIRVYNSILAAMNTTRLIQSFFLTDNGKIVEVDTPFPKEQFMSDLFEWRINDLKTLNSLQTSAIDKLTKEIKSLEDLGNTTSSTQKTQLEQKKAQLKKLQENQVVLQGVIANYEKAKTQGKNLKNQVDLYYILETEFFDKFIKRDNTSDEYKDSFATTLSNGKTLKISTMPLLNNINDKEALKEFEKMANEIRPKYMEFYSLNRGYLDSVKYKSYYESFLKDVTDLTRYHLIQDLFSKKSIEIYLNSLKYKLATYKIEADKEFNELKQQVDTEFNATWQLFLSTIRAQYNKLNADDQLEKPLGKTYLELNSYFNTLFRDVRNMNSVLNIKEAYDKLLAVKNLSAQLVAVNNMLSYFKDLSISSSDEKMNQYLQTEENAKRFETQIQNNQNTVNEYNNVLRQMDELLTSYKTMDFAQSEQEKIIQALKNNVAILNKFINDFKDKKVSYQEDRPEEKSYFATAWSEFDEKIDNALKQASTLSETMNKLANSSSNLDELKAQYTQVAENSKVILKLIYDDSYDTTTPYSLAEQERDDAQSQIRRFKRRIQEAKDSSFIIPLNEVYIMLRQGQIANSEFFGNNSVTDRYKKLDAVAYNLTTDALRKLQQSDSLFRSITSPKSSSIEVLSEEDPVAARTKQKEIFDNILKNEKAYYQANLEYLKAKNSNLGNIEELQKNLQEARDTYYTYLRSKDFSLQKDELNPSASKYNFNDKNELNPAKVLILYAKYTSVKEVLEYIIKTSVEYK</sequence>
<evidence type="ECO:0000313" key="4">
    <source>
        <dbReference type="Proteomes" id="UP000190389"/>
    </source>
</evidence>
<evidence type="ECO:0000256" key="2">
    <source>
        <dbReference type="SAM" id="SignalP"/>
    </source>
</evidence>
<keyword evidence="2" id="KW-0732">Signal</keyword>
<evidence type="ECO:0008006" key="5">
    <source>
        <dbReference type="Google" id="ProtNLM"/>
    </source>
</evidence>
<evidence type="ECO:0000256" key="1">
    <source>
        <dbReference type="SAM" id="Coils"/>
    </source>
</evidence>
<protein>
    <recommendedName>
        <fullName evidence="5">Lipoprotein</fullName>
    </recommendedName>
</protein>
<feature type="coiled-coil region" evidence="1">
    <location>
        <begin position="731"/>
        <end position="814"/>
    </location>
</feature>
<dbReference type="AlphaFoldDB" id="A0A1T4M375"/>
<feature type="coiled-coil region" evidence="1">
    <location>
        <begin position="920"/>
        <end position="950"/>
    </location>
</feature>
<feature type="coiled-coil region" evidence="1">
    <location>
        <begin position="169"/>
        <end position="196"/>
    </location>
</feature>
<dbReference type="PROSITE" id="PS51257">
    <property type="entry name" value="PROKAR_LIPOPROTEIN"/>
    <property type="match status" value="1"/>
</dbReference>
<keyword evidence="1" id="KW-0175">Coiled coil</keyword>
<name>A0A1T4M375_9BACT</name>
<gene>
    <name evidence="3" type="ORF">SAMN02745154_00613</name>
</gene>
<feature type="coiled-coil region" evidence="1">
    <location>
        <begin position="91"/>
        <end position="140"/>
    </location>
</feature>
<evidence type="ECO:0000313" key="3">
    <source>
        <dbReference type="EMBL" id="SJZ61164.1"/>
    </source>
</evidence>
<feature type="signal peptide" evidence="2">
    <location>
        <begin position="1"/>
        <end position="23"/>
    </location>
</feature>
<keyword evidence="4" id="KW-1185">Reference proteome</keyword>